<dbReference type="Pfam" id="PF01370">
    <property type="entry name" value="Epimerase"/>
    <property type="match status" value="1"/>
</dbReference>
<comment type="caution">
    <text evidence="4">The sequence shown here is derived from an EMBL/GenBank/DDBJ whole genome shotgun (WGS) entry which is preliminary data.</text>
</comment>
<evidence type="ECO:0000313" key="4">
    <source>
        <dbReference type="EMBL" id="RMA57904.1"/>
    </source>
</evidence>
<dbReference type="Pfam" id="PF08338">
    <property type="entry name" value="DUF1731"/>
    <property type="match status" value="1"/>
</dbReference>
<dbReference type="EMBL" id="REFC01000014">
    <property type="protein sequence ID" value="RMA57904.1"/>
    <property type="molecule type" value="Genomic_DNA"/>
</dbReference>
<proteinExistence type="inferred from homology"/>
<evidence type="ECO:0000259" key="2">
    <source>
        <dbReference type="Pfam" id="PF01370"/>
    </source>
</evidence>
<dbReference type="AlphaFoldDB" id="A0A3L9YC02"/>
<dbReference type="Gene3D" id="3.40.50.720">
    <property type="entry name" value="NAD(P)-binding Rossmann-like Domain"/>
    <property type="match status" value="1"/>
</dbReference>
<gene>
    <name evidence="4" type="ORF">BXY75_2711</name>
</gene>
<name>A0A3L9YC02_9FLAO</name>
<reference evidence="4 5" key="1">
    <citation type="submission" date="2018-10" db="EMBL/GenBank/DDBJ databases">
        <title>Genomic Encyclopedia of Archaeal and Bacterial Type Strains, Phase II (KMG-II): from individual species to whole genera.</title>
        <authorList>
            <person name="Goeker M."/>
        </authorList>
    </citation>
    <scope>NUCLEOTIDE SEQUENCE [LARGE SCALE GENOMIC DNA]</scope>
    <source>
        <strain evidence="4 5">DSM 23424</strain>
    </source>
</reference>
<dbReference type="PANTHER" id="PTHR11092">
    <property type="entry name" value="SUGAR NUCLEOTIDE EPIMERASE RELATED"/>
    <property type="match status" value="1"/>
</dbReference>
<dbReference type="InterPro" id="IPR013549">
    <property type="entry name" value="DUF1731"/>
</dbReference>
<keyword evidence="5" id="KW-1185">Reference proteome</keyword>
<sequence>MKVLITGATGFIGSRLSAKCRAEGINVHYLTTRKEKIENESDYKGFYWNPDKNDIDLEAFEGVTTIVHLAGANIAKRWTKSYKRVIIKSRVQTANLLFTALKGCEHNVTHFISASGIGIYPPSETALYTEESDAVGQNFLAEVVVAWEEAASRFRELGMDVAILRTGMVLAKDEGAFPKIIKPIKMGVGAPLGDGQQWQSWIHIEDLVEMYFFIIKEELEGVYNGVATTPVTNTKLTKLIAKKVDAALWMPNIPKFLLKLMLGEMAGLVTEGQLVSSSKIEQTGYMFKYSNIDAATTNLLS</sequence>
<dbReference type="NCBIfam" id="TIGR01777">
    <property type="entry name" value="yfcH"/>
    <property type="match status" value="1"/>
</dbReference>
<feature type="domain" description="DUF1731" evidence="3">
    <location>
        <begin position="253"/>
        <end position="297"/>
    </location>
</feature>
<dbReference type="OrthoDB" id="9801773at2"/>
<accession>A0A3L9YC02</accession>
<dbReference type="InterPro" id="IPR001509">
    <property type="entry name" value="Epimerase_deHydtase"/>
</dbReference>
<dbReference type="PANTHER" id="PTHR11092:SF0">
    <property type="entry name" value="EPIMERASE FAMILY PROTEIN SDR39U1"/>
    <property type="match status" value="1"/>
</dbReference>
<organism evidence="4 5">
    <name type="scientific">Ulvibacter antarcticus</name>
    <dbReference type="NCBI Taxonomy" id="442714"/>
    <lineage>
        <taxon>Bacteria</taxon>
        <taxon>Pseudomonadati</taxon>
        <taxon>Bacteroidota</taxon>
        <taxon>Flavobacteriia</taxon>
        <taxon>Flavobacteriales</taxon>
        <taxon>Flavobacteriaceae</taxon>
        <taxon>Ulvibacter</taxon>
    </lineage>
</organism>
<dbReference type="Proteomes" id="UP000271339">
    <property type="component" value="Unassembled WGS sequence"/>
</dbReference>
<dbReference type="SUPFAM" id="SSF51735">
    <property type="entry name" value="NAD(P)-binding Rossmann-fold domains"/>
    <property type="match status" value="1"/>
</dbReference>
<evidence type="ECO:0000256" key="1">
    <source>
        <dbReference type="ARBA" id="ARBA00009353"/>
    </source>
</evidence>
<evidence type="ECO:0000313" key="5">
    <source>
        <dbReference type="Proteomes" id="UP000271339"/>
    </source>
</evidence>
<dbReference type="InterPro" id="IPR010099">
    <property type="entry name" value="SDR39U1"/>
</dbReference>
<evidence type="ECO:0000259" key="3">
    <source>
        <dbReference type="Pfam" id="PF08338"/>
    </source>
</evidence>
<dbReference type="InterPro" id="IPR036291">
    <property type="entry name" value="NAD(P)-bd_dom_sf"/>
</dbReference>
<dbReference type="RefSeq" id="WP_121908251.1">
    <property type="nucleotide sequence ID" value="NZ_REFC01000014.1"/>
</dbReference>
<comment type="similarity">
    <text evidence="1">Belongs to the NAD(P)-dependent epimerase/dehydratase family. SDR39U1 subfamily.</text>
</comment>
<evidence type="ECO:0008006" key="6">
    <source>
        <dbReference type="Google" id="ProtNLM"/>
    </source>
</evidence>
<protein>
    <recommendedName>
        <fullName evidence="6">TIGR01777 family protein</fullName>
    </recommendedName>
</protein>
<feature type="domain" description="NAD-dependent epimerase/dehydratase" evidence="2">
    <location>
        <begin position="3"/>
        <end position="218"/>
    </location>
</feature>